<evidence type="ECO:0008006" key="2">
    <source>
        <dbReference type="Google" id="ProtNLM"/>
    </source>
</evidence>
<accession>A0A6C8NEM3</accession>
<sequence>MIYTSDRRLSIAHWLEKESPEEFHISLKLQKYLFFYEAFSKVLDKDGSFARLKGYENGPVFSEVYGDYKYRKDEFVNAVRKSDVRNVEIEIAKKAGFLVKIMVENELSEITHNLSVWNDKSDQILSGQKQVELSEEITDSDEEFLLQLINIYDENEIDNSEVVSVGNKNFVFSKIDFIKINKVHKETLAKLAHVDELVNPIFVSIGEAGELLVD</sequence>
<evidence type="ECO:0000313" key="1">
    <source>
        <dbReference type="EMBL" id="KAA9596205.1"/>
    </source>
</evidence>
<dbReference type="RefSeq" id="WP_150885521.1">
    <property type="nucleotide sequence ID" value="NZ_QDCT01000001.1"/>
</dbReference>
<organism evidence="1">
    <name type="scientific">Listeria monocytogenes</name>
    <dbReference type="NCBI Taxonomy" id="1639"/>
    <lineage>
        <taxon>Bacteria</taxon>
        <taxon>Bacillati</taxon>
        <taxon>Bacillota</taxon>
        <taxon>Bacilli</taxon>
        <taxon>Bacillales</taxon>
        <taxon>Listeriaceae</taxon>
        <taxon>Listeria</taxon>
    </lineage>
</organism>
<reference evidence="1" key="1">
    <citation type="submission" date="2018-04" db="EMBL/GenBank/DDBJ databases">
        <title>Genome Analysis of a Prevalent Clone of Listeria monocytogenes Sequence Type 87 in China.</title>
        <authorList>
            <person name="Wang Y."/>
        </authorList>
    </citation>
    <scope>NUCLEOTIDE SEQUENCE</scope>
    <source>
        <strain evidence="1">ICDC_LM0111</strain>
    </source>
</reference>
<proteinExistence type="predicted"/>
<comment type="caution">
    <text evidence="1">The sequence shown here is derived from an EMBL/GenBank/DDBJ whole genome shotgun (WGS) entry which is preliminary data.</text>
</comment>
<dbReference type="EMBL" id="QDCT01000001">
    <property type="protein sequence ID" value="KAA9596205.1"/>
    <property type="molecule type" value="Genomic_DNA"/>
</dbReference>
<dbReference type="AlphaFoldDB" id="A0A6C8NEM3"/>
<protein>
    <recommendedName>
        <fullName evidence="2">DUF4065 domain-containing protein</fullName>
    </recommendedName>
</protein>
<gene>
    <name evidence="1" type="ORF">DCK14_05325</name>
</gene>
<name>A0A6C8NEM3_LISMN</name>